<accession>A0ACD4NNW2</accession>
<reference evidence="1" key="1">
    <citation type="submission" date="2022-11" db="EMBL/GenBank/DDBJ databases">
        <title>beta-Carotene-producing bacterium, Jeongeuplla avenae sp. nov., alleviates the salt stress of Arabidopsis seedlings.</title>
        <authorList>
            <person name="Jiang L."/>
            <person name="Lee J."/>
        </authorList>
    </citation>
    <scope>NUCLEOTIDE SEQUENCE</scope>
    <source>
        <strain evidence="1">DY_R2A_6</strain>
    </source>
</reference>
<keyword evidence="2" id="KW-1185">Reference proteome</keyword>
<dbReference type="EMBL" id="CP113520">
    <property type="protein sequence ID" value="WAJ28448.1"/>
    <property type="molecule type" value="Genomic_DNA"/>
</dbReference>
<evidence type="ECO:0000313" key="2">
    <source>
        <dbReference type="Proteomes" id="UP001163223"/>
    </source>
</evidence>
<proteinExistence type="predicted"/>
<protein>
    <submittedName>
        <fullName evidence="1">Uncharacterized protein</fullName>
    </submittedName>
</protein>
<organism evidence="1 2">
    <name type="scientific">Antarcticirhabdus aurantiaca</name>
    <dbReference type="NCBI Taxonomy" id="2606717"/>
    <lineage>
        <taxon>Bacteria</taxon>
        <taxon>Pseudomonadati</taxon>
        <taxon>Pseudomonadota</taxon>
        <taxon>Alphaproteobacteria</taxon>
        <taxon>Hyphomicrobiales</taxon>
        <taxon>Aurantimonadaceae</taxon>
        <taxon>Antarcticirhabdus</taxon>
    </lineage>
</organism>
<evidence type="ECO:0000313" key="1">
    <source>
        <dbReference type="EMBL" id="WAJ28448.1"/>
    </source>
</evidence>
<dbReference type="Proteomes" id="UP001163223">
    <property type="component" value="Chromosome"/>
</dbReference>
<gene>
    <name evidence="1" type="ORF">OXU80_27180</name>
</gene>
<name>A0ACD4NNW2_9HYPH</name>
<sequence length="146" mass="16484">MFDFILRGEIYYGADGGRISKNSLNHRSENQELTAPSKFILELNFPIRSPFDRLESPRSWGLANNLNDLQPHGHATPITRRKHMRISVTHAAQPVERTAAANDNEDLVASAQADFRRAFMAMTMAARRPSRRRRKAPSMPVAGERG</sequence>